<dbReference type="InterPro" id="IPR001206">
    <property type="entry name" value="Diacylglycerol_kinase_cat_dom"/>
</dbReference>
<evidence type="ECO:0000313" key="2">
    <source>
        <dbReference type="EMBL" id="WDI31506.1"/>
    </source>
</evidence>
<dbReference type="InterPro" id="IPR045540">
    <property type="entry name" value="YegS/DAGK_C"/>
</dbReference>
<dbReference type="RefSeq" id="WP_274493394.1">
    <property type="nucleotide sequence ID" value="NZ_CP118166.1"/>
</dbReference>
<dbReference type="AlphaFoldDB" id="A0AAE9ZID4"/>
<evidence type="ECO:0000259" key="1">
    <source>
        <dbReference type="PROSITE" id="PS50146"/>
    </source>
</evidence>
<gene>
    <name evidence="2" type="ORF">PUV54_16260</name>
</gene>
<name>A0AAE9ZID4_9PROT</name>
<proteinExistence type="predicted"/>
<dbReference type="PROSITE" id="PS50146">
    <property type="entry name" value="DAGK"/>
    <property type="match status" value="1"/>
</dbReference>
<organism evidence="2 3">
    <name type="scientific">Hyphococcus flavus</name>
    <dbReference type="NCBI Taxonomy" id="1866326"/>
    <lineage>
        <taxon>Bacteria</taxon>
        <taxon>Pseudomonadati</taxon>
        <taxon>Pseudomonadota</taxon>
        <taxon>Alphaproteobacteria</taxon>
        <taxon>Parvularculales</taxon>
        <taxon>Parvularculaceae</taxon>
        <taxon>Hyphococcus</taxon>
    </lineage>
</organism>
<dbReference type="InterPro" id="IPR000408">
    <property type="entry name" value="Reg_chr_condens"/>
</dbReference>
<evidence type="ECO:0000313" key="3">
    <source>
        <dbReference type="Proteomes" id="UP001214043"/>
    </source>
</evidence>
<protein>
    <submittedName>
        <fullName evidence="2">Diacylglycerol kinase family protein</fullName>
    </submittedName>
</protein>
<dbReference type="Proteomes" id="UP001214043">
    <property type="component" value="Chromosome"/>
</dbReference>
<dbReference type="Pfam" id="PF00781">
    <property type="entry name" value="DAGK_cat"/>
    <property type="match status" value="1"/>
</dbReference>
<dbReference type="PROSITE" id="PS00626">
    <property type="entry name" value="RCC1_2"/>
    <property type="match status" value="1"/>
</dbReference>
<keyword evidence="2" id="KW-0418">Kinase</keyword>
<dbReference type="EMBL" id="CP118166">
    <property type="protein sequence ID" value="WDI31506.1"/>
    <property type="molecule type" value="Genomic_DNA"/>
</dbReference>
<dbReference type="Gene3D" id="3.40.50.10330">
    <property type="entry name" value="Probable inorganic polyphosphate/atp-NAD kinase, domain 1"/>
    <property type="match status" value="1"/>
</dbReference>
<reference evidence="2" key="1">
    <citation type="submission" date="2023-02" db="EMBL/GenBank/DDBJ databases">
        <title>Genome sequence of Hyphococcus flavus.</title>
        <authorList>
            <person name="Rong J.-C."/>
            <person name="Zhao Q."/>
            <person name="Yi M."/>
            <person name="Wu J.-Y."/>
        </authorList>
    </citation>
    <scope>NUCLEOTIDE SEQUENCE</scope>
    <source>
        <strain evidence="2">MCCC 1K03223</strain>
    </source>
</reference>
<sequence>MKALLVINEKSGGVLSCGADHIVSLAERTVETIDDASLEIVAGDYAIIADEVEKASDADTIICAGGDGTQANIAAKLLYDRRALLPLPCGTMNLLSRDLGYSLDLEEALLEGFTSQSSTIDVGQIGDRIFLNNVVFGAYAALADAREELRDVDTLDDLSFGVVEAAHALVNADAIEYQIIIDDEGFSYKTNTVVVSNNEISGSDNFIPYRTRLDQGHLYTYLSDARNGAEFTSTLYSFLRGEHEASDRIDIRQSTTFQISADTDNFSYTVDGDPVETSEPVKIKMLAGALKVKAPTQ</sequence>
<dbReference type="KEGG" id="hfl:PUV54_16260"/>
<keyword evidence="2" id="KW-0808">Transferase</keyword>
<dbReference type="Pfam" id="PF19279">
    <property type="entry name" value="YegS_C"/>
    <property type="match status" value="1"/>
</dbReference>
<feature type="domain" description="DAGKc" evidence="1">
    <location>
        <begin position="1"/>
        <end position="129"/>
    </location>
</feature>
<accession>A0AAE9ZID4</accession>
<dbReference type="GO" id="GO:0016301">
    <property type="term" value="F:kinase activity"/>
    <property type="evidence" value="ECO:0007669"/>
    <property type="project" value="UniProtKB-KW"/>
</dbReference>
<keyword evidence="3" id="KW-1185">Reference proteome</keyword>
<dbReference type="InterPro" id="IPR017438">
    <property type="entry name" value="ATP-NAD_kinase_N"/>
</dbReference>
<dbReference type="Gene3D" id="2.60.200.40">
    <property type="match status" value="1"/>
</dbReference>
<dbReference type="SUPFAM" id="SSF111331">
    <property type="entry name" value="NAD kinase/diacylglycerol kinase-like"/>
    <property type="match status" value="1"/>
</dbReference>
<dbReference type="InterPro" id="IPR016064">
    <property type="entry name" value="NAD/diacylglycerol_kinase_sf"/>
</dbReference>